<evidence type="ECO:0000259" key="2">
    <source>
        <dbReference type="PROSITE" id="PS50878"/>
    </source>
</evidence>
<dbReference type="InterPro" id="IPR000477">
    <property type="entry name" value="RT_dom"/>
</dbReference>
<dbReference type="EMBL" id="CP002691">
    <property type="protein sequence ID" value="AEE52179.1"/>
    <property type="molecule type" value="Genomic_DNA"/>
</dbReference>
<sequence length="329" mass="38462">MKRTGNLFAAFTAFPNLLNAYYKARKGTRRNQETGFFFLNLEAELFQLQEELLQLTYQPQPYRYFQIYDPKERTISVAAFRDRVVHHALVNVLEPVYERIFIYDSYATRKGKGNHLALLRAQQMIRIHPLFLKSDVDKYFDSISQERLMEIIAHKIKDAQLLDITARIIRNGGHRGLGLPIGNLTSQFFANVYLNELDYFVKHQLKGKYYIRYMDDFVLFEPDRRTLKSHLTAIQYFLADSLQLQLKPSATFINSSANGLTFLGKRIFPQAIRIARPNLLRMTRKMKNREEEYKEGTISEEDFLASMNSYWACLAFGDTYGLRKKLASS</sequence>
<gene>
    <name evidence="3" type="ordered locus">Halhy_4335</name>
</gene>
<dbReference type="Pfam" id="PF00078">
    <property type="entry name" value="RVT_1"/>
    <property type="match status" value="1"/>
</dbReference>
<dbReference type="GO" id="GO:0003964">
    <property type="term" value="F:RNA-directed DNA polymerase activity"/>
    <property type="evidence" value="ECO:0007669"/>
    <property type="project" value="UniProtKB-KW"/>
</dbReference>
<reference key="2">
    <citation type="submission" date="2011-04" db="EMBL/GenBank/DDBJ databases">
        <title>Complete sequence of chromosome of Haliscomenobacter hydrossis DSM 1100.</title>
        <authorList>
            <consortium name="US DOE Joint Genome Institute (JGI-PGF)"/>
            <person name="Lucas S."/>
            <person name="Han J."/>
            <person name="Lapidus A."/>
            <person name="Bruce D."/>
            <person name="Goodwin L."/>
            <person name="Pitluck S."/>
            <person name="Peters L."/>
            <person name="Kyrpides N."/>
            <person name="Mavromatis K."/>
            <person name="Ivanova N."/>
            <person name="Ovchinnikova G."/>
            <person name="Pagani I."/>
            <person name="Daligault H."/>
            <person name="Detter J.C."/>
            <person name="Han C."/>
            <person name="Land M."/>
            <person name="Hauser L."/>
            <person name="Markowitz V."/>
            <person name="Cheng J.-F."/>
            <person name="Hugenholtz P."/>
            <person name="Woyke T."/>
            <person name="Wu D."/>
            <person name="Verbarg S."/>
            <person name="Frueling A."/>
            <person name="Brambilla E."/>
            <person name="Klenk H.-P."/>
            <person name="Eisen J.A."/>
        </authorList>
    </citation>
    <scope>NUCLEOTIDE SEQUENCE</scope>
    <source>
        <strain>DSM 1100</strain>
    </source>
</reference>
<keyword evidence="3" id="KW-0695">RNA-directed DNA polymerase</keyword>
<dbReference type="eggNOG" id="COG3344">
    <property type="taxonomic scope" value="Bacteria"/>
</dbReference>
<evidence type="ECO:0000313" key="3">
    <source>
        <dbReference type="EMBL" id="AEE52179.1"/>
    </source>
</evidence>
<organism evidence="3 4">
    <name type="scientific">Haliscomenobacter hydrossis (strain ATCC 27775 / DSM 1100 / LMG 10767 / O)</name>
    <dbReference type="NCBI Taxonomy" id="760192"/>
    <lineage>
        <taxon>Bacteria</taxon>
        <taxon>Pseudomonadati</taxon>
        <taxon>Bacteroidota</taxon>
        <taxon>Saprospiria</taxon>
        <taxon>Saprospirales</taxon>
        <taxon>Haliscomenobacteraceae</taxon>
        <taxon>Haliscomenobacter</taxon>
    </lineage>
</organism>
<dbReference type="PANTHER" id="PTHR34047:SF8">
    <property type="entry name" value="PROTEIN YKFC"/>
    <property type="match status" value="1"/>
</dbReference>
<dbReference type="KEGG" id="hhy:Halhy_4335"/>
<dbReference type="CDD" id="cd01651">
    <property type="entry name" value="RT_G2_intron"/>
    <property type="match status" value="1"/>
</dbReference>
<proteinExistence type="inferred from homology"/>
<protein>
    <submittedName>
        <fullName evidence="3">RNA-directed DNA polymerase (Reverse transcriptase)</fullName>
    </submittedName>
</protein>
<dbReference type="OrthoDB" id="9780724at2"/>
<reference evidence="3 4" key="1">
    <citation type="journal article" date="2011" name="Stand. Genomic Sci.">
        <title>Complete genome sequence of Haliscomenobacter hydrossis type strain (O).</title>
        <authorList>
            <consortium name="US DOE Joint Genome Institute (JGI-PGF)"/>
            <person name="Daligault H."/>
            <person name="Lapidus A."/>
            <person name="Zeytun A."/>
            <person name="Nolan M."/>
            <person name="Lucas S."/>
            <person name="Del Rio T.G."/>
            <person name="Tice H."/>
            <person name="Cheng J.F."/>
            <person name="Tapia R."/>
            <person name="Han C."/>
            <person name="Goodwin L."/>
            <person name="Pitluck S."/>
            <person name="Liolios K."/>
            <person name="Pagani I."/>
            <person name="Ivanova N."/>
            <person name="Huntemann M."/>
            <person name="Mavromatis K."/>
            <person name="Mikhailova N."/>
            <person name="Pati A."/>
            <person name="Chen A."/>
            <person name="Palaniappan K."/>
            <person name="Land M."/>
            <person name="Hauser L."/>
            <person name="Brambilla E.M."/>
            <person name="Rohde M."/>
            <person name="Verbarg S."/>
            <person name="Goker M."/>
            <person name="Bristow J."/>
            <person name="Eisen J.A."/>
            <person name="Markowitz V."/>
            <person name="Hugenholtz P."/>
            <person name="Kyrpides N.C."/>
            <person name="Klenk H.P."/>
            <person name="Woyke T."/>
        </authorList>
    </citation>
    <scope>NUCLEOTIDE SEQUENCE [LARGE SCALE GENOMIC DNA]</scope>
    <source>
        <strain evidence="4">ATCC 27775 / DSM 1100 / LMG 10767 / O</strain>
    </source>
</reference>
<evidence type="ECO:0000313" key="4">
    <source>
        <dbReference type="Proteomes" id="UP000008461"/>
    </source>
</evidence>
<feature type="domain" description="Reverse transcriptase" evidence="2">
    <location>
        <begin position="51"/>
        <end position="267"/>
    </location>
</feature>
<comment type="similarity">
    <text evidence="1">Belongs to the bacterial reverse transcriptase family.</text>
</comment>
<accession>F4KPS9</accession>
<dbReference type="PANTHER" id="PTHR34047">
    <property type="entry name" value="NUCLEAR INTRON MATURASE 1, MITOCHONDRIAL-RELATED"/>
    <property type="match status" value="1"/>
</dbReference>
<dbReference type="InterPro" id="IPR051083">
    <property type="entry name" value="GrpII_Intron_Splice-Mob/Def"/>
</dbReference>
<dbReference type="AlphaFoldDB" id="F4KPS9"/>
<dbReference type="HOGENOM" id="CLU_013584_0_0_10"/>
<keyword evidence="4" id="KW-1185">Reference proteome</keyword>
<name>F4KPS9_HALH1</name>
<dbReference type="PROSITE" id="PS50878">
    <property type="entry name" value="RT_POL"/>
    <property type="match status" value="1"/>
</dbReference>
<keyword evidence="3" id="KW-0808">Transferase</keyword>
<dbReference type="STRING" id="760192.Halhy_4335"/>
<keyword evidence="3" id="KW-0548">Nucleotidyltransferase</keyword>
<dbReference type="SUPFAM" id="SSF56672">
    <property type="entry name" value="DNA/RNA polymerases"/>
    <property type="match status" value="1"/>
</dbReference>
<evidence type="ECO:0000256" key="1">
    <source>
        <dbReference type="ARBA" id="ARBA00034120"/>
    </source>
</evidence>
<dbReference type="RefSeq" id="WP_013766717.1">
    <property type="nucleotide sequence ID" value="NC_015510.1"/>
</dbReference>
<dbReference type="InterPro" id="IPR043502">
    <property type="entry name" value="DNA/RNA_pol_sf"/>
</dbReference>
<dbReference type="Proteomes" id="UP000008461">
    <property type="component" value="Chromosome"/>
</dbReference>